<evidence type="ECO:0000259" key="4">
    <source>
        <dbReference type="SMART" id="SM00856"/>
    </source>
</evidence>
<dbReference type="OrthoDB" id="1430376at2759"/>
<name>A0A2P5C5J0_PARAD</name>
<evidence type="ECO:0000256" key="1">
    <source>
        <dbReference type="ARBA" id="ARBA00022729"/>
    </source>
</evidence>
<accession>A0A2P5C5J0</accession>
<dbReference type="AlphaFoldDB" id="A0A2P5C5J0"/>
<feature type="domain" description="Pectinesterase inhibitor" evidence="4">
    <location>
        <begin position="33"/>
        <end position="192"/>
    </location>
</feature>
<evidence type="ECO:0000256" key="3">
    <source>
        <dbReference type="SAM" id="SignalP"/>
    </source>
</evidence>
<dbReference type="InterPro" id="IPR051955">
    <property type="entry name" value="PME_Inhibitor"/>
</dbReference>
<evidence type="ECO:0000313" key="5">
    <source>
        <dbReference type="EMBL" id="PON56244.1"/>
    </source>
</evidence>
<dbReference type="SMART" id="SM00856">
    <property type="entry name" value="PMEI"/>
    <property type="match status" value="1"/>
</dbReference>
<dbReference type="Gene3D" id="1.20.140.40">
    <property type="entry name" value="Invertase/pectin methylesterase inhibitor family protein"/>
    <property type="match status" value="1"/>
</dbReference>
<feature type="chain" id="PRO_5015158908" evidence="3">
    <location>
        <begin position="21"/>
        <end position="200"/>
    </location>
</feature>
<dbReference type="GO" id="GO:0046910">
    <property type="term" value="F:pectinesterase inhibitor activity"/>
    <property type="evidence" value="ECO:0007669"/>
    <property type="project" value="UniProtKB-ARBA"/>
</dbReference>
<dbReference type="PANTHER" id="PTHR31080:SF87">
    <property type="entry name" value="PECTINESTERASE INHIBITOR 7"/>
    <property type="match status" value="1"/>
</dbReference>
<dbReference type="EMBL" id="JXTB01000173">
    <property type="protein sequence ID" value="PON56244.1"/>
    <property type="molecule type" value="Genomic_DNA"/>
</dbReference>
<evidence type="ECO:0000313" key="6">
    <source>
        <dbReference type="Proteomes" id="UP000237105"/>
    </source>
</evidence>
<dbReference type="InterPro" id="IPR006501">
    <property type="entry name" value="Pectinesterase_inhib_dom"/>
</dbReference>
<dbReference type="CDD" id="cd15798">
    <property type="entry name" value="PMEI-like_3"/>
    <property type="match status" value="1"/>
</dbReference>
<dbReference type="PANTHER" id="PTHR31080">
    <property type="entry name" value="PECTINESTERASE INHIBITOR-LIKE"/>
    <property type="match status" value="1"/>
</dbReference>
<keyword evidence="6" id="KW-1185">Reference proteome</keyword>
<reference evidence="6" key="1">
    <citation type="submission" date="2016-06" db="EMBL/GenBank/DDBJ databases">
        <title>Parallel loss of symbiosis genes in relatives of nitrogen-fixing non-legume Parasponia.</title>
        <authorList>
            <person name="Van Velzen R."/>
            <person name="Holmer R."/>
            <person name="Bu F."/>
            <person name="Rutten L."/>
            <person name="Van Zeijl A."/>
            <person name="Liu W."/>
            <person name="Santuari L."/>
            <person name="Cao Q."/>
            <person name="Sharma T."/>
            <person name="Shen D."/>
            <person name="Roswanjaya Y."/>
            <person name="Wardhani T."/>
            <person name="Kalhor M.S."/>
            <person name="Jansen J."/>
            <person name="Van den Hoogen J."/>
            <person name="Gungor B."/>
            <person name="Hartog M."/>
            <person name="Hontelez J."/>
            <person name="Verver J."/>
            <person name="Yang W.-C."/>
            <person name="Schijlen E."/>
            <person name="Repin R."/>
            <person name="Schilthuizen M."/>
            <person name="Schranz E."/>
            <person name="Heidstra R."/>
            <person name="Miyata K."/>
            <person name="Fedorova E."/>
            <person name="Kohlen W."/>
            <person name="Bisseling T."/>
            <person name="Smit S."/>
            <person name="Geurts R."/>
        </authorList>
    </citation>
    <scope>NUCLEOTIDE SEQUENCE [LARGE SCALE GENOMIC DNA]</scope>
    <source>
        <strain evidence="6">cv. WU1-14</strain>
    </source>
</reference>
<keyword evidence="1 3" id="KW-0732">Signal</keyword>
<dbReference type="Pfam" id="PF04043">
    <property type="entry name" value="PMEI"/>
    <property type="match status" value="1"/>
</dbReference>
<dbReference type="InterPro" id="IPR035513">
    <property type="entry name" value="Invertase/methylesterase_inhib"/>
</dbReference>
<dbReference type="SUPFAM" id="SSF101148">
    <property type="entry name" value="Plant invertase/pectin methylesterase inhibitor"/>
    <property type="match status" value="1"/>
</dbReference>
<feature type="signal peptide" evidence="3">
    <location>
        <begin position="1"/>
        <end position="20"/>
    </location>
</feature>
<proteinExistence type="inferred from homology"/>
<dbReference type="FunFam" id="1.20.140.40:FF:000005">
    <property type="entry name" value="Pectin methylesterase inhibitor 1"/>
    <property type="match status" value="1"/>
</dbReference>
<dbReference type="NCBIfam" id="TIGR01614">
    <property type="entry name" value="PME_inhib"/>
    <property type="match status" value="1"/>
</dbReference>
<comment type="similarity">
    <text evidence="2">Belongs to the PMEI family.</text>
</comment>
<dbReference type="STRING" id="3476.A0A2P5C5J0"/>
<comment type="caution">
    <text evidence="5">The sequence shown here is derived from an EMBL/GenBank/DDBJ whole genome shotgun (WGS) entry which is preliminary data.</text>
</comment>
<dbReference type="Proteomes" id="UP000237105">
    <property type="component" value="Unassembled WGS sequence"/>
</dbReference>
<sequence>MAKAYSIVCLVIFFLYVAGAANSAAASYENPAATSNFVKTSCGSTAYPRLCIRTLSTYSSEIQNSPHQLALTALSVSLDSSKSAKDFVSKLRKFRGLKKMEYEAIADCFDQMGDSVDRLGDSVKELKSVAKFKGQDFLWHMSNVQTWVSAALTEDNTCLDGFAGKSLDGKIKASIRARVVNVAQLTSNALALCNQFASKN</sequence>
<gene>
    <name evidence="5" type="ORF">PanWU01x14_182560</name>
</gene>
<protein>
    <submittedName>
        <fullName evidence="5">Pectinesterase inhibitor domain containing protein</fullName>
    </submittedName>
</protein>
<evidence type="ECO:0000256" key="2">
    <source>
        <dbReference type="ARBA" id="ARBA00038471"/>
    </source>
</evidence>
<organism evidence="5 6">
    <name type="scientific">Parasponia andersonii</name>
    <name type="common">Sponia andersonii</name>
    <dbReference type="NCBI Taxonomy" id="3476"/>
    <lineage>
        <taxon>Eukaryota</taxon>
        <taxon>Viridiplantae</taxon>
        <taxon>Streptophyta</taxon>
        <taxon>Embryophyta</taxon>
        <taxon>Tracheophyta</taxon>
        <taxon>Spermatophyta</taxon>
        <taxon>Magnoliopsida</taxon>
        <taxon>eudicotyledons</taxon>
        <taxon>Gunneridae</taxon>
        <taxon>Pentapetalae</taxon>
        <taxon>rosids</taxon>
        <taxon>fabids</taxon>
        <taxon>Rosales</taxon>
        <taxon>Cannabaceae</taxon>
        <taxon>Parasponia</taxon>
    </lineage>
</organism>